<dbReference type="AlphaFoldDB" id="A0A939C6E1"/>
<sequence length="163" mass="18130">MNGDELAAALAELEVPADRTEQDAFLLTLPGERRQRTLVWLILGRRDLLVESFVCRAPDENAEGVYRYLLQRNAKLRSVAYSIDAVGDIHLVGRLGRDTLTTAELDTVLGVLLQASDADFNPILERGFAGAIRREWAWRTSRGESVRNLAAFRHLVSVEPADG</sequence>
<comment type="caution">
    <text evidence="1">The sequence shown here is derived from an EMBL/GenBank/DDBJ whole genome shotgun (WGS) entry which is preliminary data.</text>
</comment>
<organism evidence="1 2">
    <name type="scientific">Nakamurella flavida</name>
    <dbReference type="NCBI Taxonomy" id="363630"/>
    <lineage>
        <taxon>Bacteria</taxon>
        <taxon>Bacillati</taxon>
        <taxon>Actinomycetota</taxon>
        <taxon>Actinomycetes</taxon>
        <taxon>Nakamurellales</taxon>
        <taxon>Nakamurellaceae</taxon>
        <taxon>Nakamurella</taxon>
    </lineage>
</organism>
<proteinExistence type="predicted"/>
<dbReference type="RefSeq" id="WP_205258082.1">
    <property type="nucleotide sequence ID" value="NZ_BAAAPV010000002.1"/>
</dbReference>
<dbReference type="Pfam" id="PF10722">
    <property type="entry name" value="YbjN"/>
    <property type="match status" value="1"/>
</dbReference>
<gene>
    <name evidence="1" type="ORF">JL107_16035</name>
</gene>
<name>A0A939C6E1_9ACTN</name>
<evidence type="ECO:0000313" key="2">
    <source>
        <dbReference type="Proteomes" id="UP000663801"/>
    </source>
</evidence>
<keyword evidence="2" id="KW-1185">Reference proteome</keyword>
<dbReference type="Gene3D" id="3.30.1460.10">
    <property type="match status" value="1"/>
</dbReference>
<dbReference type="SUPFAM" id="SSF69635">
    <property type="entry name" value="Type III secretory system chaperone-like"/>
    <property type="match status" value="1"/>
</dbReference>
<reference evidence="1" key="1">
    <citation type="submission" date="2021-01" db="EMBL/GenBank/DDBJ databases">
        <title>KCTC 19127 draft genome.</title>
        <authorList>
            <person name="An D."/>
        </authorList>
    </citation>
    <scope>NUCLEOTIDE SEQUENCE</scope>
    <source>
        <strain evidence="1">KCTC 19127</strain>
    </source>
</reference>
<dbReference type="EMBL" id="JAERWL010000014">
    <property type="protein sequence ID" value="MBM9477959.1"/>
    <property type="molecule type" value="Genomic_DNA"/>
</dbReference>
<evidence type="ECO:0000313" key="1">
    <source>
        <dbReference type="EMBL" id="MBM9477959.1"/>
    </source>
</evidence>
<accession>A0A939C6E1</accession>
<dbReference type="InterPro" id="IPR019660">
    <property type="entry name" value="Put_sensory_transdc_reg_YbjN"/>
</dbReference>
<protein>
    <submittedName>
        <fullName evidence="1">YbjN domain-containing protein</fullName>
    </submittedName>
</protein>
<dbReference type="Proteomes" id="UP000663801">
    <property type="component" value="Unassembled WGS sequence"/>
</dbReference>